<evidence type="ECO:0000256" key="1">
    <source>
        <dbReference type="SAM" id="MobiDB-lite"/>
    </source>
</evidence>
<gene>
    <name evidence="2" type="ORF">INT47_010446</name>
</gene>
<dbReference type="AlphaFoldDB" id="A0A8H7RBV6"/>
<evidence type="ECO:0000313" key="2">
    <source>
        <dbReference type="EMBL" id="KAG2208084.1"/>
    </source>
</evidence>
<dbReference type="EMBL" id="JAEPRD010000021">
    <property type="protein sequence ID" value="KAG2208084.1"/>
    <property type="molecule type" value="Genomic_DNA"/>
</dbReference>
<keyword evidence="3" id="KW-1185">Reference proteome</keyword>
<evidence type="ECO:0000313" key="3">
    <source>
        <dbReference type="Proteomes" id="UP000603453"/>
    </source>
</evidence>
<organism evidence="2 3">
    <name type="scientific">Mucor saturninus</name>
    <dbReference type="NCBI Taxonomy" id="64648"/>
    <lineage>
        <taxon>Eukaryota</taxon>
        <taxon>Fungi</taxon>
        <taxon>Fungi incertae sedis</taxon>
        <taxon>Mucoromycota</taxon>
        <taxon>Mucoromycotina</taxon>
        <taxon>Mucoromycetes</taxon>
        <taxon>Mucorales</taxon>
        <taxon>Mucorineae</taxon>
        <taxon>Mucoraceae</taxon>
        <taxon>Mucor</taxon>
    </lineage>
</organism>
<protein>
    <submittedName>
        <fullName evidence="2">Uncharacterized protein</fullName>
    </submittedName>
</protein>
<proteinExistence type="predicted"/>
<feature type="region of interest" description="Disordered" evidence="1">
    <location>
        <begin position="208"/>
        <end position="232"/>
    </location>
</feature>
<feature type="region of interest" description="Disordered" evidence="1">
    <location>
        <begin position="1"/>
        <end position="22"/>
    </location>
</feature>
<reference evidence="2" key="1">
    <citation type="submission" date="2020-12" db="EMBL/GenBank/DDBJ databases">
        <title>Metabolic potential, ecology and presence of endohyphal bacteria is reflected in genomic diversity of Mucoromycotina.</title>
        <authorList>
            <person name="Muszewska A."/>
            <person name="Okrasinska A."/>
            <person name="Steczkiewicz K."/>
            <person name="Drgas O."/>
            <person name="Orlowska M."/>
            <person name="Perlinska-Lenart U."/>
            <person name="Aleksandrzak-Piekarczyk T."/>
            <person name="Szatraj K."/>
            <person name="Zielenkiewicz U."/>
            <person name="Pilsyk S."/>
            <person name="Malc E."/>
            <person name="Mieczkowski P."/>
            <person name="Kruszewska J.S."/>
            <person name="Biernat P."/>
            <person name="Pawlowska J."/>
        </authorList>
    </citation>
    <scope>NUCLEOTIDE SEQUENCE</scope>
    <source>
        <strain evidence="2">WA0000017839</strain>
    </source>
</reference>
<comment type="caution">
    <text evidence="2">The sequence shown here is derived from an EMBL/GenBank/DDBJ whole genome shotgun (WGS) entry which is preliminary data.</text>
</comment>
<dbReference type="Proteomes" id="UP000603453">
    <property type="component" value="Unassembled WGS sequence"/>
</dbReference>
<feature type="compositionally biased region" description="Low complexity" evidence="1">
    <location>
        <begin position="208"/>
        <end position="224"/>
    </location>
</feature>
<sequence>MDYDSDSSDFHFPSDTGLAKLSSPLSFKVPESHDWALDEFMQTLSSKPCMESDNLTSFKQYIPVQQGDDDFSYGPPKLSLVTYEEKDFLTQISQHFVDLERRELHEILKGGFSLVQNDIQANAGASPFPSAHPDISWFDEALDYGHNQHNSISTLENVDFQRSKSFSPFESHQGRSTSTITYPLEEEEEEEESIIEVQHQPMEIHKPLPALPSLPNLSTSTTDTTNKKKTKGLKHKLKSKLIKTFTPTTNNNKKSFLQNTKKFITKIFPTKTSTKDQ</sequence>
<name>A0A8H7RBV6_9FUNG</name>
<accession>A0A8H7RBV6</accession>
<dbReference type="OrthoDB" id="2269196at2759"/>